<keyword evidence="1" id="KW-0862">Zinc</keyword>
<dbReference type="Proteomes" id="UP001497444">
    <property type="component" value="Chromosome 4"/>
</dbReference>
<dbReference type="EMBL" id="OZ020099">
    <property type="protein sequence ID" value="CAK9271258.1"/>
    <property type="molecule type" value="Genomic_DNA"/>
</dbReference>
<name>A0ABP0X037_9BRYO</name>
<keyword evidence="5" id="KW-1185">Reference proteome</keyword>
<reference evidence="4" key="1">
    <citation type="submission" date="2024-02" db="EMBL/GenBank/DDBJ databases">
        <authorList>
            <consortium name="ELIXIR-Norway"/>
            <consortium name="Elixir Norway"/>
        </authorList>
    </citation>
    <scope>NUCLEOTIDE SEQUENCE</scope>
</reference>
<gene>
    <name evidence="4" type="ORF">CSSPJE1EN1_LOCUS16736</name>
</gene>
<dbReference type="PROSITE" id="PS50158">
    <property type="entry name" value="ZF_CCHC"/>
    <property type="match status" value="1"/>
</dbReference>
<dbReference type="SUPFAM" id="SSF57756">
    <property type="entry name" value="Retrovirus zinc finger-like domains"/>
    <property type="match status" value="1"/>
</dbReference>
<feature type="compositionally biased region" description="Polar residues" evidence="2">
    <location>
        <begin position="108"/>
        <end position="117"/>
    </location>
</feature>
<organism evidence="4 5">
    <name type="scientific">Sphagnum jensenii</name>
    <dbReference type="NCBI Taxonomy" id="128206"/>
    <lineage>
        <taxon>Eukaryota</taxon>
        <taxon>Viridiplantae</taxon>
        <taxon>Streptophyta</taxon>
        <taxon>Embryophyta</taxon>
        <taxon>Bryophyta</taxon>
        <taxon>Sphagnophytina</taxon>
        <taxon>Sphagnopsida</taxon>
        <taxon>Sphagnales</taxon>
        <taxon>Sphagnaceae</taxon>
        <taxon>Sphagnum</taxon>
    </lineage>
</organism>
<evidence type="ECO:0000313" key="5">
    <source>
        <dbReference type="Proteomes" id="UP001497444"/>
    </source>
</evidence>
<feature type="compositionally biased region" description="Polar residues" evidence="2">
    <location>
        <begin position="149"/>
        <end position="160"/>
    </location>
</feature>
<evidence type="ECO:0000256" key="2">
    <source>
        <dbReference type="SAM" id="MobiDB-lite"/>
    </source>
</evidence>
<accession>A0ABP0X037</accession>
<feature type="domain" description="CCHC-type" evidence="3">
    <location>
        <begin position="68"/>
        <end position="82"/>
    </location>
</feature>
<dbReference type="InterPro" id="IPR001878">
    <property type="entry name" value="Znf_CCHC"/>
</dbReference>
<sequence length="188" mass="20594">MASSIGEVLDIESPDSYIKRSAGPMVTVEIKDLSKLAGIIRIPSMVEGAGPEDTTAQKILYSRLTNQCRKCRKFGHLTKNCPLNRSPMQDGNIPLKVPTEWRGKNDQGRNTSAQRWSTAKPKGLTDQRGKGGIRPHKDRPSKEEGTGRNPYNSSNLQHTASKAFATSGEEEKERKSAPPPPTHASDSD</sequence>
<keyword evidence="1" id="KW-0479">Metal-binding</keyword>
<keyword evidence="1" id="KW-0863">Zinc-finger</keyword>
<evidence type="ECO:0000259" key="3">
    <source>
        <dbReference type="PROSITE" id="PS50158"/>
    </source>
</evidence>
<protein>
    <recommendedName>
        <fullName evidence="3">CCHC-type domain-containing protein</fullName>
    </recommendedName>
</protein>
<feature type="region of interest" description="Disordered" evidence="2">
    <location>
        <begin position="79"/>
        <end position="188"/>
    </location>
</feature>
<evidence type="ECO:0000256" key="1">
    <source>
        <dbReference type="PROSITE-ProRule" id="PRU00047"/>
    </source>
</evidence>
<evidence type="ECO:0000313" key="4">
    <source>
        <dbReference type="EMBL" id="CAK9271258.1"/>
    </source>
</evidence>
<proteinExistence type="predicted"/>
<dbReference type="Gene3D" id="4.10.60.10">
    <property type="entry name" value="Zinc finger, CCHC-type"/>
    <property type="match status" value="1"/>
</dbReference>
<dbReference type="InterPro" id="IPR036875">
    <property type="entry name" value="Znf_CCHC_sf"/>
</dbReference>